<feature type="chain" id="PRO_5001965045" description="Exopolygalacturonase-like" evidence="10">
    <location>
        <begin position="32"/>
        <end position="433"/>
    </location>
</feature>
<dbReference type="InterPro" id="IPR000743">
    <property type="entry name" value="Glyco_hydro_28"/>
</dbReference>
<comment type="similarity">
    <text evidence="2 9">Belongs to the glycosyl hydrolase 28 family.</text>
</comment>
<feature type="signal peptide" evidence="10">
    <location>
        <begin position="1"/>
        <end position="31"/>
    </location>
</feature>
<dbReference type="AlphaFoldDB" id="A0A0A0K9C4"/>
<evidence type="ECO:0000313" key="11">
    <source>
        <dbReference type="EMBL" id="KGN44972.1"/>
    </source>
</evidence>
<evidence type="ECO:0000256" key="9">
    <source>
        <dbReference type="RuleBase" id="RU361169"/>
    </source>
</evidence>
<dbReference type="InterPro" id="IPR006626">
    <property type="entry name" value="PbH1"/>
</dbReference>
<dbReference type="GO" id="GO:0004650">
    <property type="term" value="F:polygalacturonase activity"/>
    <property type="evidence" value="ECO:0007669"/>
    <property type="project" value="InterPro"/>
</dbReference>
<dbReference type="InterPro" id="IPR012334">
    <property type="entry name" value="Pectin_lyas_fold"/>
</dbReference>
<evidence type="ECO:0000256" key="1">
    <source>
        <dbReference type="ARBA" id="ARBA00004191"/>
    </source>
</evidence>
<reference evidence="11 12" key="3">
    <citation type="journal article" date="2010" name="BMC Genomics">
        <title>Transcriptome sequencing and comparative analysis of cucumber flowers with different sex types.</title>
        <authorList>
            <person name="Guo S."/>
            <person name="Zheng Y."/>
            <person name="Joung J.G."/>
            <person name="Liu S."/>
            <person name="Zhang Z."/>
            <person name="Crasta O.R."/>
            <person name="Sobral B.W."/>
            <person name="Xu Y."/>
            <person name="Huang S."/>
            <person name="Fei Z."/>
        </authorList>
    </citation>
    <scope>NUCLEOTIDE SEQUENCE [LARGE SCALE GENOMIC DNA]</scope>
    <source>
        <strain evidence="12">cv. 9930</strain>
    </source>
</reference>
<evidence type="ECO:0000256" key="10">
    <source>
        <dbReference type="SAM" id="SignalP"/>
    </source>
</evidence>
<evidence type="ECO:0008006" key="13">
    <source>
        <dbReference type="Google" id="ProtNLM"/>
    </source>
</evidence>
<dbReference type="STRING" id="3659.A0A0A0K9C4"/>
<evidence type="ECO:0000256" key="8">
    <source>
        <dbReference type="PROSITE-ProRule" id="PRU10052"/>
    </source>
</evidence>
<sequence>MTIPERFHVAAVRGLVLGLTLLSSMVWCSSAAAPHYSGDFFGTRSRFLTGAAPATTTTTTTPTAKVFNIIAHGAKADGRTDSTQAFMQAWVKACHSSGPAKVVFPPGTFLTGPLVYAGPCDGPMTVEIQGTVKATTDISQYSSAEWILFESVTGLNLIGRGTFDGQGADTWKYNDCSKHPQCIIPPTSIKFNKVTQGLMEGITSVNSKAFHIFVVLSHNIKINNVHIVAPGNSPNTDGVHISQTDVVNVTNSIIGTGDDCVSIGHGSTNINVLNITCGPGHGISVGSLGKYRDEKEVRGIFVSNCTIRNTTNGVRIKTWAASPPGQATRITFQNIVLDKVRNPIIIDQNYGSKTKKSPSQVKVSDVQFKNIRGTTISPVAVSLQCSAALPCDGIKLEQIDVAFSGTHLKQPFANSCLNAKITTIGKQNPPACV</sequence>
<dbReference type="GO" id="GO:0005975">
    <property type="term" value="P:carbohydrate metabolic process"/>
    <property type="evidence" value="ECO:0007669"/>
    <property type="project" value="InterPro"/>
</dbReference>
<reference evidence="11 12" key="4">
    <citation type="journal article" date="2011" name="BMC Genomics">
        <title>RNA-Seq improves annotation of protein-coding genes in the cucumber genome.</title>
        <authorList>
            <person name="Li Z."/>
            <person name="Zhang Z."/>
            <person name="Yan P."/>
            <person name="Huang S."/>
            <person name="Fei Z."/>
            <person name="Lin K."/>
        </authorList>
    </citation>
    <scope>NUCLEOTIDE SEQUENCE [LARGE SCALE GENOMIC DNA]</scope>
    <source>
        <strain evidence="12">cv. 9930</strain>
    </source>
</reference>
<keyword evidence="7" id="KW-0961">Cell wall biogenesis/degradation</keyword>
<evidence type="ECO:0000256" key="6">
    <source>
        <dbReference type="ARBA" id="ARBA00023295"/>
    </source>
</evidence>
<dbReference type="PANTHER" id="PTHR31375">
    <property type="match status" value="1"/>
</dbReference>
<feature type="active site" evidence="8">
    <location>
        <position position="281"/>
    </location>
</feature>
<proteinExistence type="inferred from homology"/>
<dbReference type="SMART" id="SM00710">
    <property type="entry name" value="PbH1"/>
    <property type="match status" value="6"/>
</dbReference>
<comment type="subcellular location">
    <subcellularLocation>
        <location evidence="1">Secreted</location>
        <location evidence="1">Cell wall</location>
    </subcellularLocation>
</comment>
<evidence type="ECO:0000313" key="12">
    <source>
        <dbReference type="Proteomes" id="UP000029981"/>
    </source>
</evidence>
<evidence type="ECO:0000256" key="4">
    <source>
        <dbReference type="ARBA" id="ARBA00022525"/>
    </source>
</evidence>
<dbReference type="FunFam" id="2.160.20.10:FF:000004">
    <property type="entry name" value="Pectin lyase-like superfamily protein"/>
    <property type="match status" value="1"/>
</dbReference>
<reference evidence="11 12" key="1">
    <citation type="journal article" date="2009" name="Nat. Genet.">
        <title>The genome of the cucumber, Cucumis sativus L.</title>
        <authorList>
            <person name="Huang S."/>
            <person name="Li R."/>
            <person name="Zhang Z."/>
            <person name="Li L."/>
            <person name="Gu X."/>
            <person name="Fan W."/>
            <person name="Lucas W.J."/>
            <person name="Wang X."/>
            <person name="Xie B."/>
            <person name="Ni P."/>
            <person name="Ren Y."/>
            <person name="Zhu H."/>
            <person name="Li J."/>
            <person name="Lin K."/>
            <person name="Jin W."/>
            <person name="Fei Z."/>
            <person name="Li G."/>
            <person name="Staub J."/>
            <person name="Kilian A."/>
            <person name="van der Vossen E.A."/>
            <person name="Wu Y."/>
            <person name="Guo J."/>
            <person name="He J."/>
            <person name="Jia Z."/>
            <person name="Ren Y."/>
            <person name="Tian G."/>
            <person name="Lu Y."/>
            <person name="Ruan J."/>
            <person name="Qian W."/>
            <person name="Wang M."/>
            <person name="Huang Q."/>
            <person name="Li B."/>
            <person name="Xuan Z."/>
            <person name="Cao J."/>
            <person name="Asan"/>
            <person name="Wu Z."/>
            <person name="Zhang J."/>
            <person name="Cai Q."/>
            <person name="Bai Y."/>
            <person name="Zhao B."/>
            <person name="Han Y."/>
            <person name="Li Y."/>
            <person name="Li X."/>
            <person name="Wang S."/>
            <person name="Shi Q."/>
            <person name="Liu S."/>
            <person name="Cho W.K."/>
            <person name="Kim J.Y."/>
            <person name="Xu Y."/>
            <person name="Heller-Uszynska K."/>
            <person name="Miao H."/>
            <person name="Cheng Z."/>
            <person name="Zhang S."/>
            <person name="Wu J."/>
            <person name="Yang Y."/>
            <person name="Kang H."/>
            <person name="Li M."/>
            <person name="Liang H."/>
            <person name="Ren X."/>
            <person name="Shi Z."/>
            <person name="Wen M."/>
            <person name="Jian M."/>
            <person name="Yang H."/>
            <person name="Zhang G."/>
            <person name="Yang Z."/>
            <person name="Chen R."/>
            <person name="Liu S."/>
            <person name="Li J."/>
            <person name="Ma L."/>
            <person name="Liu H."/>
            <person name="Zhou Y."/>
            <person name="Zhao J."/>
            <person name="Fang X."/>
            <person name="Li G."/>
            <person name="Fang L."/>
            <person name="Li Y."/>
            <person name="Liu D."/>
            <person name="Zheng H."/>
            <person name="Zhang Y."/>
            <person name="Qin N."/>
            <person name="Li Z."/>
            <person name="Yang G."/>
            <person name="Yang S."/>
            <person name="Bolund L."/>
            <person name="Kristiansen K."/>
            <person name="Zheng H."/>
            <person name="Li S."/>
            <person name="Zhang X."/>
            <person name="Yang H."/>
            <person name="Wang J."/>
            <person name="Sun R."/>
            <person name="Zhang B."/>
            <person name="Jiang S."/>
            <person name="Wang J."/>
            <person name="Du Y."/>
            <person name="Li S."/>
        </authorList>
    </citation>
    <scope>NUCLEOTIDE SEQUENCE [LARGE SCALE GENOMIC DNA]</scope>
    <source>
        <strain evidence="12">cv. 9930</strain>
    </source>
</reference>
<dbReference type="Gramene" id="KGN44972">
    <property type="protein sequence ID" value="KGN44972"/>
    <property type="gene ID" value="Csa_7G404800"/>
</dbReference>
<keyword evidence="4" id="KW-0964">Secreted</keyword>
<reference evidence="11 12" key="2">
    <citation type="journal article" date="2009" name="PLoS ONE">
        <title>An integrated genetic and cytogenetic map of the cucumber genome.</title>
        <authorList>
            <person name="Ren Y."/>
            <person name="Zhang Z."/>
            <person name="Liu J."/>
            <person name="Staub J.E."/>
            <person name="Han Y."/>
            <person name="Cheng Z."/>
            <person name="Li X."/>
            <person name="Lu J."/>
            <person name="Miao H."/>
            <person name="Kang H."/>
            <person name="Xie B."/>
            <person name="Gu X."/>
            <person name="Wang X."/>
            <person name="Du Y."/>
            <person name="Jin W."/>
            <person name="Huang S."/>
        </authorList>
    </citation>
    <scope>NUCLEOTIDE SEQUENCE [LARGE SCALE GENOMIC DNA]</scope>
    <source>
        <strain evidence="12">cv. 9930</strain>
    </source>
</reference>
<dbReference type="eggNOG" id="ENOG502QV2R">
    <property type="taxonomic scope" value="Eukaryota"/>
</dbReference>
<keyword evidence="10" id="KW-0732">Signal</keyword>
<protein>
    <recommendedName>
        <fullName evidence="13">Exopolygalacturonase-like</fullName>
    </recommendedName>
</protein>
<dbReference type="InterPro" id="IPR011050">
    <property type="entry name" value="Pectin_lyase_fold/virulence"/>
</dbReference>
<evidence type="ECO:0000256" key="3">
    <source>
        <dbReference type="ARBA" id="ARBA00022512"/>
    </source>
</evidence>
<dbReference type="Pfam" id="PF00295">
    <property type="entry name" value="Glyco_hydro_28"/>
    <property type="match status" value="1"/>
</dbReference>
<dbReference type="GO" id="GO:0071555">
    <property type="term" value="P:cell wall organization"/>
    <property type="evidence" value="ECO:0007669"/>
    <property type="project" value="UniProtKB-KW"/>
</dbReference>
<keyword evidence="12" id="KW-1185">Reference proteome</keyword>
<name>A0A0A0K9C4_CUCSA</name>
<dbReference type="PROSITE" id="PS00502">
    <property type="entry name" value="POLYGALACTURONASE"/>
    <property type="match status" value="1"/>
</dbReference>
<organism evidence="11 12">
    <name type="scientific">Cucumis sativus</name>
    <name type="common">Cucumber</name>
    <dbReference type="NCBI Taxonomy" id="3659"/>
    <lineage>
        <taxon>Eukaryota</taxon>
        <taxon>Viridiplantae</taxon>
        <taxon>Streptophyta</taxon>
        <taxon>Embryophyta</taxon>
        <taxon>Tracheophyta</taxon>
        <taxon>Spermatophyta</taxon>
        <taxon>Magnoliopsida</taxon>
        <taxon>eudicotyledons</taxon>
        <taxon>Gunneridae</taxon>
        <taxon>Pentapetalae</taxon>
        <taxon>rosids</taxon>
        <taxon>fabids</taxon>
        <taxon>Cucurbitales</taxon>
        <taxon>Cucurbitaceae</taxon>
        <taxon>Benincaseae</taxon>
        <taxon>Cucumis</taxon>
    </lineage>
</organism>
<keyword evidence="5 9" id="KW-0378">Hydrolase</keyword>
<evidence type="ECO:0000256" key="5">
    <source>
        <dbReference type="ARBA" id="ARBA00022801"/>
    </source>
</evidence>
<keyword evidence="3" id="KW-0134">Cell wall</keyword>
<gene>
    <name evidence="11" type="ORF">Csa_7G404800</name>
</gene>
<dbReference type="Gene3D" id="2.160.20.10">
    <property type="entry name" value="Single-stranded right-handed beta-helix, Pectin lyase-like"/>
    <property type="match status" value="1"/>
</dbReference>
<evidence type="ECO:0000256" key="7">
    <source>
        <dbReference type="ARBA" id="ARBA00023316"/>
    </source>
</evidence>
<evidence type="ECO:0000256" key="2">
    <source>
        <dbReference type="ARBA" id="ARBA00008834"/>
    </source>
</evidence>
<dbReference type="OrthoDB" id="187139at2759"/>
<dbReference type="Proteomes" id="UP000029981">
    <property type="component" value="Chromosome 7"/>
</dbReference>
<dbReference type="KEGG" id="csv:101221676"/>
<dbReference type="EMBL" id="CM002928">
    <property type="protein sequence ID" value="KGN44972.1"/>
    <property type="molecule type" value="Genomic_DNA"/>
</dbReference>
<accession>A0A0A0K9C4</accession>
<keyword evidence="6 9" id="KW-0326">Glycosidase</keyword>
<dbReference type="OMA" id="FLNTWIQ"/>
<dbReference type="SUPFAM" id="SSF51126">
    <property type="entry name" value="Pectin lyase-like"/>
    <property type="match status" value="1"/>
</dbReference>